<dbReference type="EMBL" id="JAMQON010000001">
    <property type="protein sequence ID" value="MDS0258680.1"/>
    <property type="molecule type" value="Genomic_DNA"/>
</dbReference>
<evidence type="ECO:0000313" key="2">
    <source>
        <dbReference type="EMBL" id="MDS0258680.1"/>
    </source>
</evidence>
<accession>A0ABU2FAD4</accession>
<dbReference type="Pfam" id="PF26489">
    <property type="entry name" value="DUF8165"/>
    <property type="match status" value="1"/>
</dbReference>
<dbReference type="InterPro" id="IPR058472">
    <property type="entry name" value="DUF8165"/>
</dbReference>
<organism evidence="2 3">
    <name type="scientific">Haloarcula saliterrae</name>
    <dbReference type="NCBI Taxonomy" id="2950534"/>
    <lineage>
        <taxon>Archaea</taxon>
        <taxon>Methanobacteriati</taxon>
        <taxon>Methanobacteriota</taxon>
        <taxon>Stenosarchaea group</taxon>
        <taxon>Halobacteria</taxon>
        <taxon>Halobacteriales</taxon>
        <taxon>Haloarculaceae</taxon>
        <taxon>Haloarcula</taxon>
    </lineage>
</organism>
<dbReference type="Proteomes" id="UP001259659">
    <property type="component" value="Unassembled WGS sequence"/>
</dbReference>
<proteinExistence type="predicted"/>
<gene>
    <name evidence="2" type="ORF">NDI56_04555</name>
</gene>
<feature type="domain" description="DUF8165" evidence="1">
    <location>
        <begin position="1"/>
        <end position="118"/>
    </location>
</feature>
<keyword evidence="3" id="KW-1185">Reference proteome</keyword>
<sequence length="118" mass="12584">MSKGHFKSAGESISHGDASVLFPITELDATVHQHRDAERTLEAAEGSDVIAVAPTSLASSYFLTQHVLTAVLVDTLSPAVQSHLDDALDGSIEQFELIQIGKWTAQSPNHSLNEFTGA</sequence>
<comment type="caution">
    <text evidence="2">The sequence shown here is derived from an EMBL/GenBank/DDBJ whole genome shotgun (WGS) entry which is preliminary data.</text>
</comment>
<protein>
    <recommendedName>
        <fullName evidence="1">DUF8165 domain-containing protein</fullName>
    </recommendedName>
</protein>
<reference evidence="2 3" key="1">
    <citation type="submission" date="2022-06" db="EMBL/GenBank/DDBJ databases">
        <title>Haloarcula sp. a new haloarchaeum isolate from saline soil.</title>
        <authorList>
            <person name="Strakova D."/>
            <person name="Galisteo C."/>
            <person name="Sanchez-Porro C."/>
            <person name="Ventosa A."/>
        </authorList>
    </citation>
    <scope>NUCLEOTIDE SEQUENCE [LARGE SCALE GENOMIC DNA]</scope>
    <source>
        <strain evidence="2 3">S1CR25-12</strain>
    </source>
</reference>
<name>A0ABU2FAD4_9EURY</name>
<dbReference type="RefSeq" id="WP_310918243.1">
    <property type="nucleotide sequence ID" value="NZ_JAMQON010000001.1"/>
</dbReference>
<evidence type="ECO:0000313" key="3">
    <source>
        <dbReference type="Proteomes" id="UP001259659"/>
    </source>
</evidence>
<evidence type="ECO:0000259" key="1">
    <source>
        <dbReference type="Pfam" id="PF26489"/>
    </source>
</evidence>